<keyword evidence="4" id="KW-1185">Reference proteome</keyword>
<dbReference type="Pfam" id="PF03105">
    <property type="entry name" value="SPX"/>
    <property type="match status" value="3"/>
</dbReference>
<protein>
    <recommendedName>
        <fullName evidence="2">SPX domain-containing protein</fullName>
    </recommendedName>
</protein>
<feature type="region of interest" description="Disordered" evidence="1">
    <location>
        <begin position="197"/>
        <end position="217"/>
    </location>
</feature>
<dbReference type="CDD" id="cd14481">
    <property type="entry name" value="SPX_AtSPX1_like"/>
    <property type="match status" value="1"/>
</dbReference>
<feature type="compositionally biased region" description="Low complexity" evidence="1">
    <location>
        <begin position="269"/>
        <end position="283"/>
    </location>
</feature>
<dbReference type="GO" id="GO:0016036">
    <property type="term" value="P:cellular response to phosphate starvation"/>
    <property type="evidence" value="ECO:0007669"/>
    <property type="project" value="InterPro"/>
</dbReference>
<evidence type="ECO:0000313" key="4">
    <source>
        <dbReference type="Proteomes" id="UP001151287"/>
    </source>
</evidence>
<dbReference type="PANTHER" id="PTHR45978">
    <property type="entry name" value="SPX DOMAIN-CONTAINING PROTEIN 3"/>
    <property type="match status" value="1"/>
</dbReference>
<organism evidence="3 4">
    <name type="scientific">Rhynchospora breviuscula</name>
    <dbReference type="NCBI Taxonomy" id="2022672"/>
    <lineage>
        <taxon>Eukaryota</taxon>
        <taxon>Viridiplantae</taxon>
        <taxon>Streptophyta</taxon>
        <taxon>Embryophyta</taxon>
        <taxon>Tracheophyta</taxon>
        <taxon>Spermatophyta</taxon>
        <taxon>Magnoliopsida</taxon>
        <taxon>Liliopsida</taxon>
        <taxon>Poales</taxon>
        <taxon>Cyperaceae</taxon>
        <taxon>Cyperoideae</taxon>
        <taxon>Rhynchosporeae</taxon>
        <taxon>Rhynchospora</taxon>
    </lineage>
</organism>
<dbReference type="InterPro" id="IPR031142">
    <property type="entry name" value="SPX_prot"/>
</dbReference>
<dbReference type="InterPro" id="IPR004331">
    <property type="entry name" value="SPX_dom"/>
</dbReference>
<proteinExistence type="predicted"/>
<feature type="region of interest" description="Disordered" evidence="1">
    <location>
        <begin position="267"/>
        <end position="298"/>
    </location>
</feature>
<comment type="caution">
    <text evidence="3">The sequence shown here is derived from an EMBL/GenBank/DDBJ whole genome shotgun (WGS) entry which is preliminary data.</text>
</comment>
<sequence length="298" mass="34062">MKFGKDFRNHLEQSLPEWRDKFFCYKPLKKLIKNLPNERPELVGNQQPPIGSDEWFVGILEDELEKLNDFYVDKEEDFVIRLQELKDGIDRVLARRNREPEKSEREFNEEMYEIRRAFVTMHGEMVLLKNYSSINFAALIKILKKYDKRTGRLLSLPFTRRALLQPFFTTEPLTRLVRECEENLELLFPVQPEVIEPNLNPAKADNPQTKKDKPSPSVAEAAASLIPEANEVLKSTIAAIKTIQELRKASSTYNPMSLGRIFGTDDEATGAVTSDSDASSVSGLKGIDDDRDSVHSDA</sequence>
<feature type="compositionally biased region" description="Basic and acidic residues" evidence="1">
    <location>
        <begin position="286"/>
        <end position="298"/>
    </location>
</feature>
<evidence type="ECO:0000259" key="2">
    <source>
        <dbReference type="PROSITE" id="PS51382"/>
    </source>
</evidence>
<dbReference type="EMBL" id="JAMQYH010000005">
    <property type="protein sequence ID" value="KAJ1686054.1"/>
    <property type="molecule type" value="Genomic_DNA"/>
</dbReference>
<dbReference type="Proteomes" id="UP001151287">
    <property type="component" value="Unassembled WGS sequence"/>
</dbReference>
<accession>A0A9Q0HG81</accession>
<reference evidence="3" key="1">
    <citation type="journal article" date="2022" name="Cell">
        <title>Repeat-based holocentromeres influence genome architecture and karyotype evolution.</title>
        <authorList>
            <person name="Hofstatter P.G."/>
            <person name="Thangavel G."/>
            <person name="Lux T."/>
            <person name="Neumann P."/>
            <person name="Vondrak T."/>
            <person name="Novak P."/>
            <person name="Zhang M."/>
            <person name="Costa L."/>
            <person name="Castellani M."/>
            <person name="Scott A."/>
            <person name="Toegelov H."/>
            <person name="Fuchs J."/>
            <person name="Mata-Sucre Y."/>
            <person name="Dias Y."/>
            <person name="Vanzela A.L.L."/>
            <person name="Huettel B."/>
            <person name="Almeida C.C.S."/>
            <person name="Simkova H."/>
            <person name="Souza G."/>
            <person name="Pedrosa-Harand A."/>
            <person name="Macas J."/>
            <person name="Mayer K.F.X."/>
            <person name="Houben A."/>
            <person name="Marques A."/>
        </authorList>
    </citation>
    <scope>NUCLEOTIDE SEQUENCE</scope>
    <source>
        <strain evidence="3">RhyBre1mFocal</strain>
    </source>
</reference>
<evidence type="ECO:0000313" key="3">
    <source>
        <dbReference type="EMBL" id="KAJ1686054.1"/>
    </source>
</evidence>
<dbReference type="PANTHER" id="PTHR45978:SF7">
    <property type="entry name" value="SPX DOMAIN-CONTAINING PROTEIN 4"/>
    <property type="match status" value="1"/>
</dbReference>
<feature type="domain" description="SPX" evidence="2">
    <location>
        <begin position="1"/>
        <end position="160"/>
    </location>
</feature>
<gene>
    <name evidence="3" type="ORF">LUZ63_017444</name>
</gene>
<name>A0A9Q0HG81_9POAL</name>
<evidence type="ECO:0000256" key="1">
    <source>
        <dbReference type="SAM" id="MobiDB-lite"/>
    </source>
</evidence>
<dbReference type="PROSITE" id="PS51382">
    <property type="entry name" value="SPX"/>
    <property type="match status" value="1"/>
</dbReference>
<dbReference type="AlphaFoldDB" id="A0A9Q0HG81"/>
<dbReference type="GO" id="GO:0070417">
    <property type="term" value="P:cellular response to cold"/>
    <property type="evidence" value="ECO:0007669"/>
    <property type="project" value="UniProtKB-ARBA"/>
</dbReference>